<dbReference type="InterPro" id="IPR050482">
    <property type="entry name" value="Sensor_HK_TwoCompSys"/>
</dbReference>
<keyword evidence="5" id="KW-0902">Two-component regulatory system</keyword>
<proteinExistence type="predicted"/>
<name>A0A2U3MY18_9GAMM</name>
<dbReference type="EMBL" id="OOGT01000053">
    <property type="protein sequence ID" value="SPL70332.1"/>
    <property type="molecule type" value="Genomic_DNA"/>
</dbReference>
<keyword evidence="4" id="KW-0418">Kinase</keyword>
<dbReference type="OrthoDB" id="9797605at2"/>
<dbReference type="EC" id="2.7.13.3" evidence="2"/>
<dbReference type="GO" id="GO:0004673">
    <property type="term" value="F:protein histidine kinase activity"/>
    <property type="evidence" value="ECO:0007669"/>
    <property type="project" value="UniProtKB-EC"/>
</dbReference>
<dbReference type="RefSeq" id="WP_121973811.1">
    <property type="nucleotide sequence ID" value="NZ_OOGT01000053.1"/>
</dbReference>
<evidence type="ECO:0000256" key="1">
    <source>
        <dbReference type="ARBA" id="ARBA00000085"/>
    </source>
</evidence>
<comment type="catalytic activity">
    <reaction evidence="1">
        <text>ATP + protein L-histidine = ADP + protein N-phospho-L-histidine.</text>
        <dbReference type="EC" id="2.7.13.3"/>
    </reaction>
</comment>
<dbReference type="CDD" id="cd16917">
    <property type="entry name" value="HATPase_UhpB-NarQ-NarX-like"/>
    <property type="match status" value="1"/>
</dbReference>
<dbReference type="AlphaFoldDB" id="A0A2U3MY18"/>
<reference evidence="8" key="1">
    <citation type="submission" date="2018-03" db="EMBL/GenBank/DDBJ databases">
        <authorList>
            <person name="Blom J."/>
        </authorList>
    </citation>
    <scope>NUCLEOTIDE SEQUENCE [LARGE SCALE GENOMIC DNA]</scope>
    <source>
        <strain evidence="8">KPC-SM-21</strain>
    </source>
</reference>
<dbReference type="InParanoid" id="A0A2U3MY18"/>
<evidence type="ECO:0000256" key="3">
    <source>
        <dbReference type="ARBA" id="ARBA00022679"/>
    </source>
</evidence>
<evidence type="ECO:0000256" key="2">
    <source>
        <dbReference type="ARBA" id="ARBA00012438"/>
    </source>
</evidence>
<dbReference type="SMART" id="SM00387">
    <property type="entry name" value="HATPase_c"/>
    <property type="match status" value="1"/>
</dbReference>
<dbReference type="GO" id="GO:0000160">
    <property type="term" value="P:phosphorelay signal transduction system"/>
    <property type="evidence" value="ECO:0007669"/>
    <property type="project" value="UniProtKB-KW"/>
</dbReference>
<feature type="domain" description="Histidine kinase" evidence="6">
    <location>
        <begin position="59"/>
        <end position="246"/>
    </location>
</feature>
<dbReference type="PANTHER" id="PTHR24421">
    <property type="entry name" value="NITRATE/NITRITE SENSOR PROTEIN NARX-RELATED"/>
    <property type="match status" value="1"/>
</dbReference>
<accession>A0A2U3MY18</accession>
<dbReference type="PANTHER" id="PTHR24421:SF10">
    <property type="entry name" value="NITRATE_NITRITE SENSOR PROTEIN NARQ"/>
    <property type="match status" value="1"/>
</dbReference>
<dbReference type="InterPro" id="IPR036890">
    <property type="entry name" value="HATPase_C_sf"/>
</dbReference>
<dbReference type="InterPro" id="IPR003594">
    <property type="entry name" value="HATPase_dom"/>
</dbReference>
<evidence type="ECO:0000256" key="4">
    <source>
        <dbReference type="ARBA" id="ARBA00022777"/>
    </source>
</evidence>
<evidence type="ECO:0000313" key="7">
    <source>
        <dbReference type="EMBL" id="SPL70332.1"/>
    </source>
</evidence>
<evidence type="ECO:0000256" key="5">
    <source>
        <dbReference type="ARBA" id="ARBA00023012"/>
    </source>
</evidence>
<keyword evidence="3 7" id="KW-0808">Transferase</keyword>
<dbReference type="Pfam" id="PF02518">
    <property type="entry name" value="HATPase_c"/>
    <property type="match status" value="1"/>
</dbReference>
<dbReference type="InterPro" id="IPR005467">
    <property type="entry name" value="His_kinase_dom"/>
</dbReference>
<keyword evidence="8" id="KW-1185">Reference proteome</keyword>
<organism evidence="7 8">
    <name type="scientific">Acinetobacter stercoris</name>
    <dbReference type="NCBI Taxonomy" id="2126983"/>
    <lineage>
        <taxon>Bacteria</taxon>
        <taxon>Pseudomonadati</taxon>
        <taxon>Pseudomonadota</taxon>
        <taxon>Gammaproteobacteria</taxon>
        <taxon>Moraxellales</taxon>
        <taxon>Moraxellaceae</taxon>
        <taxon>Acinetobacter</taxon>
    </lineage>
</organism>
<evidence type="ECO:0000313" key="8">
    <source>
        <dbReference type="Proteomes" id="UP000245974"/>
    </source>
</evidence>
<sequence>MLALFVILAWRISKHLQHTKKFNHILKDTVEQVSFDLKLSLEKKYQLEIENMRLQERLNLSHELHDGLGGSLVRSMILVDKNEKLDKTHFLSILKLLRSDLRQIIDTGANVDMEPPATPVLWGAPLRHRFVQIFEEIDIESDWIFPEKWEQLPTTQQCLTLARVAEEALTNVIKHSHANHVAIILEENSNHQLVLTIRDNGVGFDPTTVQEGLHVGLQSMQARINRLGGEFDISSNAGETILRVIV</sequence>
<evidence type="ECO:0000259" key="6">
    <source>
        <dbReference type="PROSITE" id="PS50109"/>
    </source>
</evidence>
<dbReference type="SUPFAM" id="SSF55874">
    <property type="entry name" value="ATPase domain of HSP90 chaperone/DNA topoisomerase II/histidine kinase"/>
    <property type="match status" value="1"/>
</dbReference>
<dbReference type="Proteomes" id="UP000245974">
    <property type="component" value="Unassembled WGS sequence"/>
</dbReference>
<gene>
    <name evidence="7" type="primary">narX_1</name>
    <name evidence="7" type="ORF">KPC_1510</name>
</gene>
<dbReference type="PROSITE" id="PS50109">
    <property type="entry name" value="HIS_KIN"/>
    <property type="match status" value="1"/>
</dbReference>
<protein>
    <recommendedName>
        <fullName evidence="2">histidine kinase</fullName>
        <ecNumber evidence="2">2.7.13.3</ecNumber>
    </recommendedName>
</protein>
<dbReference type="Gene3D" id="3.30.565.10">
    <property type="entry name" value="Histidine kinase-like ATPase, C-terminal domain"/>
    <property type="match status" value="1"/>
</dbReference>